<evidence type="ECO:0000256" key="1">
    <source>
        <dbReference type="SAM" id="MobiDB-lite"/>
    </source>
</evidence>
<dbReference type="AlphaFoldDB" id="A0AAD7F4B3"/>
<evidence type="ECO:0000313" key="2">
    <source>
        <dbReference type="EMBL" id="KAJ7364419.1"/>
    </source>
</evidence>
<gene>
    <name evidence="2" type="ORF">DFH08DRAFT_930354</name>
</gene>
<dbReference type="Proteomes" id="UP001218218">
    <property type="component" value="Unassembled WGS sequence"/>
</dbReference>
<comment type="caution">
    <text evidence="2">The sequence shown here is derived from an EMBL/GenBank/DDBJ whole genome shotgun (WGS) entry which is preliminary data.</text>
</comment>
<name>A0AAD7F4B3_9AGAR</name>
<feature type="region of interest" description="Disordered" evidence="1">
    <location>
        <begin position="296"/>
        <end position="332"/>
    </location>
</feature>
<dbReference type="EMBL" id="JARIHO010000003">
    <property type="protein sequence ID" value="KAJ7364419.1"/>
    <property type="molecule type" value="Genomic_DNA"/>
</dbReference>
<reference evidence="2" key="1">
    <citation type="submission" date="2023-03" db="EMBL/GenBank/DDBJ databases">
        <title>Massive genome expansion in bonnet fungi (Mycena s.s.) driven by repeated elements and novel gene families across ecological guilds.</title>
        <authorList>
            <consortium name="Lawrence Berkeley National Laboratory"/>
            <person name="Harder C.B."/>
            <person name="Miyauchi S."/>
            <person name="Viragh M."/>
            <person name="Kuo A."/>
            <person name="Thoen E."/>
            <person name="Andreopoulos B."/>
            <person name="Lu D."/>
            <person name="Skrede I."/>
            <person name="Drula E."/>
            <person name="Henrissat B."/>
            <person name="Morin E."/>
            <person name="Kohler A."/>
            <person name="Barry K."/>
            <person name="LaButti K."/>
            <person name="Morin E."/>
            <person name="Salamov A."/>
            <person name="Lipzen A."/>
            <person name="Mereny Z."/>
            <person name="Hegedus B."/>
            <person name="Baldrian P."/>
            <person name="Stursova M."/>
            <person name="Weitz H."/>
            <person name="Taylor A."/>
            <person name="Grigoriev I.V."/>
            <person name="Nagy L.G."/>
            <person name="Martin F."/>
            <person name="Kauserud H."/>
        </authorList>
    </citation>
    <scope>NUCLEOTIDE SEQUENCE</scope>
    <source>
        <strain evidence="2">CBHHK002</strain>
    </source>
</reference>
<organism evidence="2 3">
    <name type="scientific">Mycena albidolilacea</name>
    <dbReference type="NCBI Taxonomy" id="1033008"/>
    <lineage>
        <taxon>Eukaryota</taxon>
        <taxon>Fungi</taxon>
        <taxon>Dikarya</taxon>
        <taxon>Basidiomycota</taxon>
        <taxon>Agaricomycotina</taxon>
        <taxon>Agaricomycetes</taxon>
        <taxon>Agaricomycetidae</taxon>
        <taxon>Agaricales</taxon>
        <taxon>Marasmiineae</taxon>
        <taxon>Mycenaceae</taxon>
        <taxon>Mycena</taxon>
    </lineage>
</organism>
<proteinExistence type="predicted"/>
<protein>
    <submittedName>
        <fullName evidence="2">Uncharacterized protein</fullName>
    </submittedName>
</protein>
<sequence>MLPSSQSESSGLAGRKRKAAEVHVEHLLSKNFTRMRQEALFSAFEEDEWEKVVARILDDPELRPNKVTVSPFTEALPFFEDLCGSPKRLDIREDLDRASEVTDGNMYEDAARNLQENILWRGVREHVVMEKEMSCRTAIDLILLTAVDLAQRHISEKPELDDALRIRHDLDGPARREPDGRHISSWVVVQQEVDIPSQLVRQELAFHGILDYLLAIVPAKDGQSFLSALDVHGSPGAIVDHKVSKVLGAIIEAKAENSMDSSKAWAQVAAKRLSVISTLTDGVRWCFFQIHKEPDQGLPSHEHSAATQKKASAAKKSPENNRRSSLRSASKSAALPAVSEGLKPFSIAATRTLDILHHDDLAIVLRLLTLSILETPEKFGELASGVGLS</sequence>
<keyword evidence="3" id="KW-1185">Reference proteome</keyword>
<accession>A0AAD7F4B3</accession>
<evidence type="ECO:0000313" key="3">
    <source>
        <dbReference type="Proteomes" id="UP001218218"/>
    </source>
</evidence>
<feature type="compositionally biased region" description="Low complexity" evidence="1">
    <location>
        <begin position="305"/>
        <end position="315"/>
    </location>
</feature>